<keyword evidence="2" id="KW-1185">Reference proteome</keyword>
<gene>
    <name evidence="1" type="ORF">ACFQ2I_17520</name>
</gene>
<accession>A0ABW3HUF6</accession>
<evidence type="ECO:0000313" key="1">
    <source>
        <dbReference type="EMBL" id="MFD0961151.1"/>
    </source>
</evidence>
<proteinExistence type="predicted"/>
<organism evidence="1 2">
    <name type="scientific">Paenibacillus chungangensis</name>
    <dbReference type="NCBI Taxonomy" id="696535"/>
    <lineage>
        <taxon>Bacteria</taxon>
        <taxon>Bacillati</taxon>
        <taxon>Bacillota</taxon>
        <taxon>Bacilli</taxon>
        <taxon>Bacillales</taxon>
        <taxon>Paenibacillaceae</taxon>
        <taxon>Paenibacillus</taxon>
    </lineage>
</organism>
<reference evidence="2" key="1">
    <citation type="journal article" date="2019" name="Int. J. Syst. Evol. Microbiol.">
        <title>The Global Catalogue of Microorganisms (GCM) 10K type strain sequencing project: providing services to taxonomists for standard genome sequencing and annotation.</title>
        <authorList>
            <consortium name="The Broad Institute Genomics Platform"/>
            <consortium name="The Broad Institute Genome Sequencing Center for Infectious Disease"/>
            <person name="Wu L."/>
            <person name="Ma J."/>
        </authorList>
    </citation>
    <scope>NUCLEOTIDE SEQUENCE [LARGE SCALE GENOMIC DNA]</scope>
    <source>
        <strain evidence="2">CCUG 59129</strain>
    </source>
</reference>
<dbReference type="EMBL" id="JBHTJZ010000033">
    <property type="protein sequence ID" value="MFD0961151.1"/>
    <property type="molecule type" value="Genomic_DNA"/>
</dbReference>
<comment type="caution">
    <text evidence="1">The sequence shown here is derived from an EMBL/GenBank/DDBJ whole genome shotgun (WGS) entry which is preliminary data.</text>
</comment>
<protein>
    <submittedName>
        <fullName evidence="1">Uncharacterized protein</fullName>
    </submittedName>
</protein>
<dbReference type="RefSeq" id="WP_377566444.1">
    <property type="nucleotide sequence ID" value="NZ_JBHTJZ010000033.1"/>
</dbReference>
<sequence>MANDMSSIRRIEHTSDYTPIRSLHRYAIIPQRFAESITRESQSEWSKQYFQAADSAAEWLKLARDAQAELDRLHRQLGISGWEENCLDIRNCVSRLIASLRYSYKRHGDYLREEVWSVIAIALRHPAIEALDMGPEGSEQLEKPLDASHVKRLLGGTDGLLTELNRALGYAEQRRGIDLLKLPFPSAYPYAMYYGAMYTYWPLPVRGLLVNKYG</sequence>
<name>A0ABW3HUF6_9BACL</name>
<dbReference type="Proteomes" id="UP001596989">
    <property type="component" value="Unassembled WGS sequence"/>
</dbReference>
<evidence type="ECO:0000313" key="2">
    <source>
        <dbReference type="Proteomes" id="UP001596989"/>
    </source>
</evidence>